<dbReference type="EMBL" id="JAIWYP010000014">
    <property type="protein sequence ID" value="KAH3710430.1"/>
    <property type="molecule type" value="Genomic_DNA"/>
</dbReference>
<dbReference type="InterPro" id="IPR036514">
    <property type="entry name" value="SGNH_hydro_sf"/>
</dbReference>
<organism evidence="1 2">
    <name type="scientific">Dreissena polymorpha</name>
    <name type="common">Zebra mussel</name>
    <name type="synonym">Mytilus polymorpha</name>
    <dbReference type="NCBI Taxonomy" id="45954"/>
    <lineage>
        <taxon>Eukaryota</taxon>
        <taxon>Metazoa</taxon>
        <taxon>Spiralia</taxon>
        <taxon>Lophotrochozoa</taxon>
        <taxon>Mollusca</taxon>
        <taxon>Bivalvia</taxon>
        <taxon>Autobranchia</taxon>
        <taxon>Heteroconchia</taxon>
        <taxon>Euheterodonta</taxon>
        <taxon>Imparidentia</taxon>
        <taxon>Neoheterodontei</taxon>
        <taxon>Myida</taxon>
        <taxon>Dreissenoidea</taxon>
        <taxon>Dreissenidae</taxon>
        <taxon>Dreissena</taxon>
    </lineage>
</organism>
<reference evidence="1" key="1">
    <citation type="journal article" date="2019" name="bioRxiv">
        <title>The Genome of the Zebra Mussel, Dreissena polymorpha: A Resource for Invasive Species Research.</title>
        <authorList>
            <person name="McCartney M.A."/>
            <person name="Auch B."/>
            <person name="Kono T."/>
            <person name="Mallez S."/>
            <person name="Zhang Y."/>
            <person name="Obille A."/>
            <person name="Becker A."/>
            <person name="Abrahante J.E."/>
            <person name="Garbe J."/>
            <person name="Badalamenti J.P."/>
            <person name="Herman A."/>
            <person name="Mangelson H."/>
            <person name="Liachko I."/>
            <person name="Sullivan S."/>
            <person name="Sone E.D."/>
            <person name="Koren S."/>
            <person name="Silverstein K.A.T."/>
            <person name="Beckman K.B."/>
            <person name="Gohl D.M."/>
        </authorList>
    </citation>
    <scope>NUCLEOTIDE SEQUENCE</scope>
    <source>
        <strain evidence="1">Duluth1</strain>
        <tissue evidence="1">Whole animal</tissue>
    </source>
</reference>
<dbReference type="Gene3D" id="3.40.50.1110">
    <property type="entry name" value="SGNH hydrolase"/>
    <property type="match status" value="1"/>
</dbReference>
<keyword evidence="2" id="KW-1185">Reference proteome</keyword>
<gene>
    <name evidence="1" type="ORF">DPMN_069911</name>
</gene>
<dbReference type="AlphaFoldDB" id="A0A9D3Z015"/>
<evidence type="ECO:0000313" key="1">
    <source>
        <dbReference type="EMBL" id="KAH3710430.1"/>
    </source>
</evidence>
<dbReference type="SUPFAM" id="SSF52266">
    <property type="entry name" value="SGNH hydrolase"/>
    <property type="match status" value="1"/>
</dbReference>
<comment type="caution">
    <text evidence="1">The sequence shown here is derived from an EMBL/GenBank/DDBJ whole genome shotgun (WGS) entry which is preliminary data.</text>
</comment>
<accession>A0A9D3Z015</accession>
<evidence type="ECO:0000313" key="2">
    <source>
        <dbReference type="Proteomes" id="UP000828390"/>
    </source>
</evidence>
<reference evidence="1" key="2">
    <citation type="submission" date="2020-11" db="EMBL/GenBank/DDBJ databases">
        <authorList>
            <person name="McCartney M.A."/>
            <person name="Auch B."/>
            <person name="Kono T."/>
            <person name="Mallez S."/>
            <person name="Becker A."/>
            <person name="Gohl D.M."/>
            <person name="Silverstein K.A.T."/>
            <person name="Koren S."/>
            <person name="Bechman K.B."/>
            <person name="Herman A."/>
            <person name="Abrahante J.E."/>
            <person name="Garbe J."/>
        </authorList>
    </citation>
    <scope>NUCLEOTIDE SEQUENCE</scope>
    <source>
        <strain evidence="1">Duluth1</strain>
        <tissue evidence="1">Whole animal</tissue>
    </source>
</reference>
<dbReference type="Proteomes" id="UP000828390">
    <property type="component" value="Unassembled WGS sequence"/>
</dbReference>
<evidence type="ECO:0008006" key="3">
    <source>
        <dbReference type="Google" id="ProtNLM"/>
    </source>
</evidence>
<proteinExistence type="predicted"/>
<name>A0A9D3Z015_DREPO</name>
<sequence>MAASSALKVQLFGHSFVRHLKDFIRHDTTLRFDLNLQGHPLVPYSGFSGARVDTLHDRLTVIFDFEPEIVVLFIGTNDIYDSSCSIISVANKIEDLVRTLLFELNVRYVIVLQCLHRSAPQVSSKYPVDTMWFNNRVDSLNFLLSERLKLGSDSRACLWRLKRFCSISFKERNFAKDGCHLSSRGQHQLYRNIRAAVVAATKRILRS</sequence>
<protein>
    <recommendedName>
        <fullName evidence="3">SGNH hydrolase-type esterase domain-containing protein</fullName>
    </recommendedName>
</protein>